<organism evidence="1 2">
    <name type="scientific">Phaseolus coccineus</name>
    <name type="common">Scarlet runner bean</name>
    <name type="synonym">Phaseolus multiflorus</name>
    <dbReference type="NCBI Taxonomy" id="3886"/>
    <lineage>
        <taxon>Eukaryota</taxon>
        <taxon>Viridiplantae</taxon>
        <taxon>Streptophyta</taxon>
        <taxon>Embryophyta</taxon>
        <taxon>Tracheophyta</taxon>
        <taxon>Spermatophyta</taxon>
        <taxon>Magnoliopsida</taxon>
        <taxon>eudicotyledons</taxon>
        <taxon>Gunneridae</taxon>
        <taxon>Pentapetalae</taxon>
        <taxon>rosids</taxon>
        <taxon>fabids</taxon>
        <taxon>Fabales</taxon>
        <taxon>Fabaceae</taxon>
        <taxon>Papilionoideae</taxon>
        <taxon>50 kb inversion clade</taxon>
        <taxon>NPAAA clade</taxon>
        <taxon>indigoferoid/millettioid clade</taxon>
        <taxon>Phaseoleae</taxon>
        <taxon>Phaseolus</taxon>
    </lineage>
</organism>
<name>A0AAN9RFZ9_PHACN</name>
<evidence type="ECO:0000313" key="2">
    <source>
        <dbReference type="Proteomes" id="UP001374584"/>
    </source>
</evidence>
<accession>A0AAN9RFZ9</accession>
<sequence>MTKWSLARLIEKHKVPIEEPIISSFVEAQTYPVASAILDHASSVPLYHWSSVTPSFNWPSLEEANNLPELGFFGQKGFGTQAQEYGNVNAKLAFYRNMKWTRGLQTVNAKQKNQELHIHKDEQRFHERFKEEGFMQKAWRVPQRAKRKTIHNQKMCSHATLLA</sequence>
<dbReference type="Proteomes" id="UP001374584">
    <property type="component" value="Unassembled WGS sequence"/>
</dbReference>
<proteinExistence type="predicted"/>
<keyword evidence="2" id="KW-1185">Reference proteome</keyword>
<dbReference type="AlphaFoldDB" id="A0AAN9RFZ9"/>
<comment type="caution">
    <text evidence="1">The sequence shown here is derived from an EMBL/GenBank/DDBJ whole genome shotgun (WGS) entry which is preliminary data.</text>
</comment>
<gene>
    <name evidence="1" type="ORF">VNO80_08172</name>
</gene>
<protein>
    <submittedName>
        <fullName evidence="1">Uncharacterized protein</fullName>
    </submittedName>
</protein>
<dbReference type="EMBL" id="JAYMYR010000003">
    <property type="protein sequence ID" value="KAK7374735.1"/>
    <property type="molecule type" value="Genomic_DNA"/>
</dbReference>
<evidence type="ECO:0000313" key="1">
    <source>
        <dbReference type="EMBL" id="KAK7374735.1"/>
    </source>
</evidence>
<reference evidence="1 2" key="1">
    <citation type="submission" date="2024-01" db="EMBL/GenBank/DDBJ databases">
        <title>The genomes of 5 underutilized Papilionoideae crops provide insights into root nodulation and disease resistanc.</title>
        <authorList>
            <person name="Jiang F."/>
        </authorList>
    </citation>
    <scope>NUCLEOTIDE SEQUENCE [LARGE SCALE GENOMIC DNA]</scope>
    <source>
        <strain evidence="1">JINMINGXINNONG_FW02</strain>
        <tissue evidence="1">Leaves</tissue>
    </source>
</reference>